<evidence type="ECO:0000256" key="2">
    <source>
        <dbReference type="HAMAP-Rule" id="MF_00634"/>
    </source>
</evidence>
<dbReference type="EMBL" id="BONY01000014">
    <property type="protein sequence ID" value="GIH04772.1"/>
    <property type="molecule type" value="Genomic_DNA"/>
</dbReference>
<dbReference type="Gene3D" id="3.30.1200.10">
    <property type="entry name" value="YggU-like"/>
    <property type="match status" value="1"/>
</dbReference>
<dbReference type="RefSeq" id="WP_203908637.1">
    <property type="nucleotide sequence ID" value="NZ_BONY01000014.1"/>
</dbReference>
<evidence type="ECO:0000313" key="3">
    <source>
        <dbReference type="EMBL" id="GIH04772.1"/>
    </source>
</evidence>
<dbReference type="NCBIfam" id="TIGR00251">
    <property type="entry name" value="DUF167 family protein"/>
    <property type="match status" value="1"/>
</dbReference>
<evidence type="ECO:0000256" key="1">
    <source>
        <dbReference type="ARBA" id="ARBA00010364"/>
    </source>
</evidence>
<evidence type="ECO:0000313" key="4">
    <source>
        <dbReference type="Proteomes" id="UP000612899"/>
    </source>
</evidence>
<dbReference type="Pfam" id="PF02594">
    <property type="entry name" value="DUF167"/>
    <property type="match status" value="1"/>
</dbReference>
<dbReference type="AlphaFoldDB" id="A0A8J3Q7F9"/>
<dbReference type="HAMAP" id="MF_00634">
    <property type="entry name" value="UPF0235"/>
    <property type="match status" value="1"/>
</dbReference>
<proteinExistence type="inferred from homology"/>
<dbReference type="SMART" id="SM01152">
    <property type="entry name" value="DUF167"/>
    <property type="match status" value="1"/>
</dbReference>
<accession>A0A8J3Q7F9</accession>
<dbReference type="InterPro" id="IPR036591">
    <property type="entry name" value="YggU-like_sf"/>
</dbReference>
<comment type="caution">
    <text evidence="3">The sequence shown here is derived from an EMBL/GenBank/DDBJ whole genome shotgun (WGS) entry which is preliminary data.</text>
</comment>
<sequence>MPRRPPEFAIVPVRVKPGASRTRVGGCYDGPNGPALIAAVQSPAVDGRATESARRAVAQALGVPASTVQLRTGAAARDKLFTVLDPPADLTDRINALRDGTS</sequence>
<dbReference type="SUPFAM" id="SSF69786">
    <property type="entry name" value="YggU-like"/>
    <property type="match status" value="1"/>
</dbReference>
<organism evidence="3 4">
    <name type="scientific">Rhizocola hellebori</name>
    <dbReference type="NCBI Taxonomy" id="1392758"/>
    <lineage>
        <taxon>Bacteria</taxon>
        <taxon>Bacillati</taxon>
        <taxon>Actinomycetota</taxon>
        <taxon>Actinomycetes</taxon>
        <taxon>Micromonosporales</taxon>
        <taxon>Micromonosporaceae</taxon>
        <taxon>Rhizocola</taxon>
    </lineage>
</organism>
<gene>
    <name evidence="3" type="ORF">Rhe02_28390</name>
</gene>
<keyword evidence="4" id="KW-1185">Reference proteome</keyword>
<dbReference type="Proteomes" id="UP000612899">
    <property type="component" value="Unassembled WGS sequence"/>
</dbReference>
<reference evidence="3" key="1">
    <citation type="submission" date="2021-01" db="EMBL/GenBank/DDBJ databases">
        <title>Whole genome shotgun sequence of Rhizocola hellebori NBRC 109834.</title>
        <authorList>
            <person name="Komaki H."/>
            <person name="Tamura T."/>
        </authorList>
    </citation>
    <scope>NUCLEOTIDE SEQUENCE</scope>
    <source>
        <strain evidence="3">NBRC 109834</strain>
    </source>
</reference>
<name>A0A8J3Q7F9_9ACTN</name>
<dbReference type="InterPro" id="IPR003746">
    <property type="entry name" value="DUF167"/>
</dbReference>
<comment type="similarity">
    <text evidence="1 2">Belongs to the UPF0235 family.</text>
</comment>
<protein>
    <recommendedName>
        <fullName evidence="2">UPF0235 protein Rhe02_28390</fullName>
    </recommendedName>
</protein>